<dbReference type="Gene3D" id="3.40.1170.60">
    <property type="match status" value="1"/>
</dbReference>
<evidence type="ECO:0000256" key="11">
    <source>
        <dbReference type="ARBA" id="ARBA00023125"/>
    </source>
</evidence>
<dbReference type="InterPro" id="IPR043502">
    <property type="entry name" value="DNA/RNA_pol_sf"/>
</dbReference>
<dbReference type="SUPFAM" id="SSF56672">
    <property type="entry name" value="DNA/RNA polymerases"/>
    <property type="match status" value="1"/>
</dbReference>
<evidence type="ECO:0000313" key="19">
    <source>
        <dbReference type="Proteomes" id="UP000030742"/>
    </source>
</evidence>
<evidence type="ECO:0000256" key="5">
    <source>
        <dbReference type="ARBA" id="ARBA00022634"/>
    </source>
</evidence>
<dbReference type="Gene3D" id="1.10.150.20">
    <property type="entry name" value="5' to 3' exonuclease, C-terminal subdomain"/>
    <property type="match status" value="1"/>
</dbReference>
<dbReference type="PIRSF" id="PIRSF036573">
    <property type="entry name" value="REV1"/>
    <property type="match status" value="1"/>
</dbReference>
<dbReference type="SUPFAM" id="SSF100879">
    <property type="entry name" value="Lesion bypass DNA polymerase (Y-family), little finger domain"/>
    <property type="match status" value="1"/>
</dbReference>
<dbReference type="FunFam" id="3.40.50.10190:FF:000011">
    <property type="entry name" value="DNA repair protein REV1"/>
    <property type="match status" value="1"/>
</dbReference>
<dbReference type="InterPro" id="IPR043128">
    <property type="entry name" value="Rev_trsase/Diguanyl_cyclase"/>
</dbReference>
<evidence type="ECO:0000256" key="6">
    <source>
        <dbReference type="ARBA" id="ARBA00022679"/>
    </source>
</evidence>
<dbReference type="PROSITE" id="PS50172">
    <property type="entry name" value="BRCT"/>
    <property type="match status" value="1"/>
</dbReference>
<evidence type="ECO:0000256" key="13">
    <source>
        <dbReference type="ARBA" id="ARBA00023242"/>
    </source>
</evidence>
<dbReference type="InterPro" id="IPR036775">
    <property type="entry name" value="DNA_pol_Y-fam_lit_finger_sf"/>
</dbReference>
<keyword evidence="12 14" id="KW-0234">DNA repair</keyword>
<dbReference type="GO" id="GO:0003887">
    <property type="term" value="F:DNA-directed DNA polymerase activity"/>
    <property type="evidence" value="ECO:0007669"/>
    <property type="project" value="InterPro"/>
</dbReference>
<dbReference type="InterPro" id="IPR036420">
    <property type="entry name" value="BRCT_dom_sf"/>
</dbReference>
<dbReference type="GO" id="GO:0042276">
    <property type="term" value="P:error-prone translesion synthesis"/>
    <property type="evidence" value="ECO:0007669"/>
    <property type="project" value="InterPro"/>
</dbReference>
<evidence type="ECO:0000256" key="12">
    <source>
        <dbReference type="ARBA" id="ARBA00023204"/>
    </source>
</evidence>
<protein>
    <recommendedName>
        <fullName evidence="4 14">DNA repair protein REV1</fullName>
        <ecNumber evidence="14">2.7.7.-</ecNumber>
    </recommendedName>
</protein>
<evidence type="ECO:0000259" key="17">
    <source>
        <dbReference type="PROSITE" id="PS50173"/>
    </source>
</evidence>
<name>U4URC7_DENPD</name>
<dbReference type="EMBL" id="KB632404">
    <property type="protein sequence ID" value="ERL95063.1"/>
    <property type="molecule type" value="Genomic_DNA"/>
</dbReference>
<dbReference type="Pfam" id="PF00533">
    <property type="entry name" value="BRCT"/>
    <property type="match status" value="1"/>
</dbReference>
<dbReference type="Pfam" id="PF16727">
    <property type="entry name" value="REV1_C"/>
    <property type="match status" value="1"/>
</dbReference>
<evidence type="ECO:0000256" key="3">
    <source>
        <dbReference type="ARBA" id="ARBA00010945"/>
    </source>
</evidence>
<dbReference type="AlphaFoldDB" id="U4URC7"/>
<dbReference type="Gene3D" id="1.20.58.1280">
    <property type="entry name" value="DNA repair protein Rev1, C-terminal domain"/>
    <property type="match status" value="1"/>
</dbReference>
<dbReference type="InterPro" id="IPR038401">
    <property type="entry name" value="Rev1_C_sf"/>
</dbReference>
<dbReference type="CDD" id="cd17719">
    <property type="entry name" value="BRCT_Rev1"/>
    <property type="match status" value="1"/>
</dbReference>
<feature type="compositionally biased region" description="Polar residues" evidence="15">
    <location>
        <begin position="657"/>
        <end position="668"/>
    </location>
</feature>
<dbReference type="FunFam" id="3.30.1490.100:FF:000001">
    <property type="entry name" value="DNA repair protein REV1"/>
    <property type="match status" value="1"/>
</dbReference>
<dbReference type="GO" id="GO:0017125">
    <property type="term" value="F:deoxycytidyl transferase activity"/>
    <property type="evidence" value="ECO:0007669"/>
    <property type="project" value="TreeGrafter"/>
</dbReference>
<comment type="similarity">
    <text evidence="3 14">Belongs to the DNA polymerase type-Y family.</text>
</comment>
<evidence type="ECO:0000256" key="1">
    <source>
        <dbReference type="ARBA" id="ARBA00001946"/>
    </source>
</evidence>
<dbReference type="PANTHER" id="PTHR45990:SF1">
    <property type="entry name" value="DNA REPAIR PROTEIN REV1"/>
    <property type="match status" value="1"/>
</dbReference>
<evidence type="ECO:0000259" key="16">
    <source>
        <dbReference type="PROSITE" id="PS50172"/>
    </source>
</evidence>
<keyword evidence="5 14" id="KW-0237">DNA synthesis</keyword>
<proteinExistence type="inferred from homology"/>
<evidence type="ECO:0000256" key="14">
    <source>
        <dbReference type="PIRNR" id="PIRNR036573"/>
    </source>
</evidence>
<dbReference type="Pfam" id="PF21999">
    <property type="entry name" value="IMS_HHH_1"/>
    <property type="match status" value="1"/>
</dbReference>
<keyword evidence="6 14" id="KW-0808">Transferase</keyword>
<evidence type="ECO:0000256" key="2">
    <source>
        <dbReference type="ARBA" id="ARBA00004123"/>
    </source>
</evidence>
<accession>U4URC7</accession>
<dbReference type="SUPFAM" id="SSF52113">
    <property type="entry name" value="BRCT domain"/>
    <property type="match status" value="1"/>
</dbReference>
<organism evidence="18 19">
    <name type="scientific">Dendroctonus ponderosae</name>
    <name type="common">Mountain pine beetle</name>
    <dbReference type="NCBI Taxonomy" id="77166"/>
    <lineage>
        <taxon>Eukaryota</taxon>
        <taxon>Metazoa</taxon>
        <taxon>Ecdysozoa</taxon>
        <taxon>Arthropoda</taxon>
        <taxon>Hexapoda</taxon>
        <taxon>Insecta</taxon>
        <taxon>Pterygota</taxon>
        <taxon>Neoptera</taxon>
        <taxon>Endopterygota</taxon>
        <taxon>Coleoptera</taxon>
        <taxon>Polyphaga</taxon>
        <taxon>Cucujiformia</taxon>
        <taxon>Curculionidae</taxon>
        <taxon>Scolytinae</taxon>
        <taxon>Dendroctonus</taxon>
    </lineage>
</organism>
<keyword evidence="9 14" id="KW-0227">DNA damage</keyword>
<dbReference type="Pfam" id="PF00817">
    <property type="entry name" value="IMS"/>
    <property type="match status" value="1"/>
</dbReference>
<comment type="cofactor">
    <cofactor evidence="1">
        <name>Mg(2+)</name>
        <dbReference type="ChEBI" id="CHEBI:18420"/>
    </cofactor>
</comment>
<evidence type="ECO:0000256" key="8">
    <source>
        <dbReference type="ARBA" id="ARBA00022723"/>
    </source>
</evidence>
<dbReference type="GO" id="GO:0003684">
    <property type="term" value="F:damaged DNA binding"/>
    <property type="evidence" value="ECO:0007669"/>
    <property type="project" value="UniProtKB-UniRule"/>
</dbReference>
<dbReference type="OrthoDB" id="427711at2759"/>
<dbReference type="GO" id="GO:0006281">
    <property type="term" value="P:DNA repair"/>
    <property type="evidence" value="ECO:0007669"/>
    <property type="project" value="UniProtKB-KW"/>
</dbReference>
<dbReference type="GO" id="GO:0070987">
    <property type="term" value="P:error-free translesion synthesis"/>
    <property type="evidence" value="ECO:0007669"/>
    <property type="project" value="TreeGrafter"/>
</dbReference>
<keyword evidence="13 14" id="KW-0539">Nucleus</keyword>
<dbReference type="InterPro" id="IPR053848">
    <property type="entry name" value="IMS_HHH_1"/>
</dbReference>
<dbReference type="Gene3D" id="3.30.1490.100">
    <property type="entry name" value="DNA polymerase, Y-family, little finger domain"/>
    <property type="match status" value="1"/>
</dbReference>
<keyword evidence="7 14" id="KW-0548">Nucleotidyltransferase</keyword>
<dbReference type="Proteomes" id="UP000030742">
    <property type="component" value="Unassembled WGS sequence"/>
</dbReference>
<dbReference type="Gene3D" id="3.40.50.10190">
    <property type="entry name" value="BRCT domain"/>
    <property type="match status" value="1"/>
</dbReference>
<evidence type="ECO:0000256" key="15">
    <source>
        <dbReference type="SAM" id="MobiDB-lite"/>
    </source>
</evidence>
<dbReference type="SMART" id="SM00292">
    <property type="entry name" value="BRCT"/>
    <property type="match status" value="1"/>
</dbReference>
<dbReference type="PROSITE" id="PS50173">
    <property type="entry name" value="UMUC"/>
    <property type="match status" value="1"/>
</dbReference>
<feature type="region of interest" description="Disordered" evidence="15">
    <location>
        <begin position="646"/>
        <end position="702"/>
    </location>
</feature>
<evidence type="ECO:0000313" key="18">
    <source>
        <dbReference type="EMBL" id="ERL95063.1"/>
    </source>
</evidence>
<feature type="domain" description="UmuC" evidence="17">
    <location>
        <begin position="234"/>
        <end position="460"/>
    </location>
</feature>
<dbReference type="InterPro" id="IPR001126">
    <property type="entry name" value="UmuC"/>
</dbReference>
<dbReference type="CDD" id="cd01701">
    <property type="entry name" value="PolY_Rev1"/>
    <property type="match status" value="1"/>
</dbReference>
<evidence type="ECO:0000256" key="4">
    <source>
        <dbReference type="ARBA" id="ARBA00020399"/>
    </source>
</evidence>
<dbReference type="EC" id="2.7.7.-" evidence="14"/>
<feature type="compositionally biased region" description="Low complexity" evidence="15">
    <location>
        <begin position="691"/>
        <end position="702"/>
    </location>
</feature>
<evidence type="ECO:0000256" key="9">
    <source>
        <dbReference type="ARBA" id="ARBA00022763"/>
    </source>
</evidence>
<dbReference type="Gene3D" id="3.30.70.270">
    <property type="match status" value="2"/>
</dbReference>
<gene>
    <name evidence="18" type="ORF">D910_12333</name>
</gene>
<keyword evidence="11 14" id="KW-0238">DNA-binding</keyword>
<dbReference type="PANTHER" id="PTHR45990">
    <property type="entry name" value="DNA REPAIR PROTEIN REV1"/>
    <property type="match status" value="1"/>
</dbReference>
<dbReference type="GO" id="GO:0005634">
    <property type="term" value="C:nucleus"/>
    <property type="evidence" value="ECO:0007669"/>
    <property type="project" value="UniProtKB-SubCell"/>
</dbReference>
<dbReference type="STRING" id="77166.U4URC7"/>
<dbReference type="GO" id="GO:0046872">
    <property type="term" value="F:metal ion binding"/>
    <property type="evidence" value="ECO:0007669"/>
    <property type="project" value="UniProtKB-KW"/>
</dbReference>
<keyword evidence="10" id="KW-0460">Magnesium</keyword>
<sequence length="885" mass="97134">MCGRGGKGNPKKPPKDGFEDWGGYMAAKKAKLLDQFHSAQVEKVSDIFAGVRILVNGFTNPSAAELKSLMAAHGGEYHLYQASSTTHIIASNLPNVKIKHLGAVPIVKPAWITESIALNKLLDYTNYLLYSNQSRLQPALNFVVLPKPDADFIEEEIPRAKSASRSTKTASDPKFLEEFYSNSRLHLISTLGAEFKQLVSKLREGSNGKFPGREKLVLRSAHGNAGPNVPASIVMHIDMDCFFVSVGLRKHPELKGLPVAIAHARSGVLNSADPTRQAIRDQEFALYEERLPEGGVSRVVDIKEQMDGLASMSEIASCSYEARKYGIKNGMFLGQAVKQCPGLKTLPYDFEGYKEVSNLLYHTVASYTLDIEAVSCDEMYVDVKAILAECGLTVEEWASHIRSEIMEVTGCPCSTGFGANRLQARLATRKAKPAGQYHLQADQVDAYMAEISLADLPGVGRATLAKLRNLGCSTCGDLQSGSLKTVQSELGNKLGERIWEQAHGLDNRPLDFNHERKSVSAEINYGIRFKTREECYSFLQSLAGEVFSRLSDIGMKARGLTLKLLVRAEGAPVETAKFLGHGVCDAITKSSTANLVFSTSEVIYKEAKAIYDKLNVSFAELRGVGIQLTKLEKNAPTNKAMSNFLKQAQAKPAKEPSCSSEQAAPQPNQKDRDPKPKGSTSSKPLPRLSKAKSGTKGGKASAKGTMLQFLGQGSAGPFQVKREQIDLEVLKELPEDIRNELLKEYRLDVNQQHAAGKSKAENCANNESLKADASSSASIAKQSPFASQTWEQVKEGIKTWIQSEMEPADVDVEMLAEYLRSLALDRRIETLQGGFNFLHRKFQNLSCAWHRAYFSLVDAVQQGMVARYGKTLLIENVNFSCCQID</sequence>
<keyword evidence="8" id="KW-0479">Metal-binding</keyword>
<dbReference type="InterPro" id="IPR017961">
    <property type="entry name" value="DNA_pol_Y-fam_little_finger"/>
</dbReference>
<dbReference type="InterPro" id="IPR001357">
    <property type="entry name" value="BRCT_dom"/>
</dbReference>
<dbReference type="Gene3D" id="6.10.250.1630">
    <property type="match status" value="1"/>
</dbReference>
<dbReference type="InterPro" id="IPR031991">
    <property type="entry name" value="Rev1_C"/>
</dbReference>
<dbReference type="Gene3D" id="6.10.250.1490">
    <property type="match status" value="1"/>
</dbReference>
<comment type="subcellular location">
    <subcellularLocation>
        <location evidence="2 14">Nucleus</location>
    </subcellularLocation>
</comment>
<reference evidence="18 19" key="1">
    <citation type="journal article" date="2013" name="Genome Biol.">
        <title>Draft genome of the mountain pine beetle, Dendroctonus ponderosae Hopkins, a major forest pest.</title>
        <authorList>
            <person name="Keeling C.I."/>
            <person name="Yuen M.M."/>
            <person name="Liao N.Y."/>
            <person name="Docking T.R."/>
            <person name="Chan S.K."/>
            <person name="Taylor G.A."/>
            <person name="Palmquist D.L."/>
            <person name="Jackman S.D."/>
            <person name="Nguyen A."/>
            <person name="Li M."/>
            <person name="Henderson H."/>
            <person name="Janes J.K."/>
            <person name="Zhao Y."/>
            <person name="Pandoh P."/>
            <person name="Moore R."/>
            <person name="Sperling F.A."/>
            <person name="Huber D.P."/>
            <person name="Birol I."/>
            <person name="Jones S.J."/>
            <person name="Bohlmann J."/>
        </authorList>
    </citation>
    <scope>NUCLEOTIDE SEQUENCE</scope>
</reference>
<comment type="function">
    <text evidence="14">Deoxycytidyl transferase involved in DNA repair. Transfers a dCMP residue from dCTP to the 3'-end of a DNA primer in a template-dependent reaction. May assist in the first step in the bypass of abasic lesions by the insertion of a nucleotide opposite the lesion. Required for normal induction of mutations by physical and chemical agents.</text>
</comment>
<evidence type="ECO:0000256" key="10">
    <source>
        <dbReference type="ARBA" id="ARBA00022842"/>
    </source>
</evidence>
<dbReference type="Pfam" id="PF11799">
    <property type="entry name" value="IMS_C"/>
    <property type="match status" value="1"/>
</dbReference>
<feature type="domain" description="BRCT" evidence="16">
    <location>
        <begin position="43"/>
        <end position="129"/>
    </location>
</feature>
<dbReference type="InterPro" id="IPR012112">
    <property type="entry name" value="REV1"/>
</dbReference>
<evidence type="ECO:0000256" key="7">
    <source>
        <dbReference type="ARBA" id="ARBA00022695"/>
    </source>
</evidence>